<evidence type="ECO:0000256" key="1">
    <source>
        <dbReference type="SAM" id="MobiDB-lite"/>
    </source>
</evidence>
<proteinExistence type="predicted"/>
<reference evidence="2" key="1">
    <citation type="submission" date="2021-06" db="EMBL/GenBank/DDBJ databases">
        <title>Parelaphostrongylus tenuis whole genome reference sequence.</title>
        <authorList>
            <person name="Garwood T.J."/>
            <person name="Larsen P.A."/>
            <person name="Fountain-Jones N.M."/>
            <person name="Garbe J.R."/>
            <person name="Macchietto M.G."/>
            <person name="Kania S.A."/>
            <person name="Gerhold R.W."/>
            <person name="Richards J.E."/>
            <person name="Wolf T.M."/>
        </authorList>
    </citation>
    <scope>NUCLEOTIDE SEQUENCE</scope>
    <source>
        <strain evidence="2">MNPRO001-30</strain>
        <tissue evidence="2">Meninges</tissue>
    </source>
</reference>
<protein>
    <submittedName>
        <fullName evidence="2">Uncharacterized protein</fullName>
    </submittedName>
</protein>
<organism evidence="2 3">
    <name type="scientific">Parelaphostrongylus tenuis</name>
    <name type="common">Meningeal worm</name>
    <dbReference type="NCBI Taxonomy" id="148309"/>
    <lineage>
        <taxon>Eukaryota</taxon>
        <taxon>Metazoa</taxon>
        <taxon>Ecdysozoa</taxon>
        <taxon>Nematoda</taxon>
        <taxon>Chromadorea</taxon>
        <taxon>Rhabditida</taxon>
        <taxon>Rhabditina</taxon>
        <taxon>Rhabditomorpha</taxon>
        <taxon>Strongyloidea</taxon>
        <taxon>Metastrongylidae</taxon>
        <taxon>Parelaphostrongylus</taxon>
    </lineage>
</organism>
<feature type="compositionally biased region" description="Polar residues" evidence="1">
    <location>
        <begin position="9"/>
        <end position="19"/>
    </location>
</feature>
<keyword evidence="3" id="KW-1185">Reference proteome</keyword>
<name>A0AAD5NB47_PARTN</name>
<feature type="region of interest" description="Disordered" evidence="1">
    <location>
        <begin position="1"/>
        <end position="26"/>
    </location>
</feature>
<sequence>MLTPYYEQTLKSQFDSNNNRGEDPQREPAIVDNWLKSLPLERKDVELDYVKKLIDAEHSCACQLVRCES</sequence>
<gene>
    <name evidence="2" type="ORF">KIN20_024420</name>
</gene>
<evidence type="ECO:0000313" key="3">
    <source>
        <dbReference type="Proteomes" id="UP001196413"/>
    </source>
</evidence>
<dbReference type="EMBL" id="JAHQIW010004949">
    <property type="protein sequence ID" value="KAJ1364339.1"/>
    <property type="molecule type" value="Genomic_DNA"/>
</dbReference>
<dbReference type="Proteomes" id="UP001196413">
    <property type="component" value="Unassembled WGS sequence"/>
</dbReference>
<accession>A0AAD5NB47</accession>
<dbReference type="AlphaFoldDB" id="A0AAD5NB47"/>
<comment type="caution">
    <text evidence="2">The sequence shown here is derived from an EMBL/GenBank/DDBJ whole genome shotgun (WGS) entry which is preliminary data.</text>
</comment>
<evidence type="ECO:0000313" key="2">
    <source>
        <dbReference type="EMBL" id="KAJ1364339.1"/>
    </source>
</evidence>